<evidence type="ECO:0000256" key="2">
    <source>
        <dbReference type="SAM" id="SignalP"/>
    </source>
</evidence>
<dbReference type="CDD" id="cd01004">
    <property type="entry name" value="PBP2_MidA_like"/>
    <property type="match status" value="1"/>
</dbReference>
<feature type="signal peptide" evidence="2">
    <location>
        <begin position="1"/>
        <end position="33"/>
    </location>
</feature>
<dbReference type="RefSeq" id="WP_209999804.1">
    <property type="nucleotide sequence ID" value="NZ_BAAAJY010000011.1"/>
</dbReference>
<dbReference type="Pfam" id="PF00497">
    <property type="entry name" value="SBP_bac_3"/>
    <property type="match status" value="1"/>
</dbReference>
<sequence>MKNETPRLRSRRSRFAAATAVAATALLALTACGGSTPTATTSSAAAGADGTAVPEIALNEAAVKLLPESIKASKVLRVGIPTNEQPTQYFLEGTQELTGVNPDIARLIGAALGLKVEIQVANFDSIIPGMAAGRYDMTVSSMTPTTERMKVLDFVDYMQMGTAIAVAKGNPTGIAKYQDLCGKKVGLLTGSYQLTVNIPDYNQECVDAGKPEIISNQYQDTRQAISALTSGRQDAVLADSPILGFAVTQNDSIEIASEYDLTAVAAGVPIDSGLKDPVAASLAVVIKSDAYKQVLAKYGLDTSAITDARVNFAQ</sequence>
<feature type="chain" id="PRO_5046071565" evidence="2">
    <location>
        <begin position="34"/>
        <end position="314"/>
    </location>
</feature>
<dbReference type="Proteomes" id="UP001296993">
    <property type="component" value="Unassembled WGS sequence"/>
</dbReference>
<evidence type="ECO:0000313" key="4">
    <source>
        <dbReference type="EMBL" id="MBP2387501.1"/>
    </source>
</evidence>
<dbReference type="SUPFAM" id="SSF53850">
    <property type="entry name" value="Periplasmic binding protein-like II"/>
    <property type="match status" value="1"/>
</dbReference>
<dbReference type="InterPro" id="IPR001638">
    <property type="entry name" value="Solute-binding_3/MltF_N"/>
</dbReference>
<keyword evidence="5" id="KW-1185">Reference proteome</keyword>
<protein>
    <submittedName>
        <fullName evidence="4">Polar amino acid transport system substrate-binding protein</fullName>
    </submittedName>
</protein>
<name>A0ABS4XGA7_9MICC</name>
<proteinExistence type="predicted"/>
<feature type="domain" description="Solute-binding protein family 3/N-terminal" evidence="3">
    <location>
        <begin position="75"/>
        <end position="302"/>
    </location>
</feature>
<dbReference type="PROSITE" id="PS51257">
    <property type="entry name" value="PROKAR_LIPOPROTEIN"/>
    <property type="match status" value="1"/>
</dbReference>
<gene>
    <name evidence="4" type="ORF">JOF47_003012</name>
</gene>
<dbReference type="PANTHER" id="PTHR35936:SF17">
    <property type="entry name" value="ARGININE-BINDING EXTRACELLULAR PROTEIN ARTP"/>
    <property type="match status" value="1"/>
</dbReference>
<organism evidence="4 5">
    <name type="scientific">Paeniglutamicibacter kerguelensis</name>
    <dbReference type="NCBI Taxonomy" id="254788"/>
    <lineage>
        <taxon>Bacteria</taxon>
        <taxon>Bacillati</taxon>
        <taxon>Actinomycetota</taxon>
        <taxon>Actinomycetes</taxon>
        <taxon>Micrococcales</taxon>
        <taxon>Micrococcaceae</taxon>
        <taxon>Paeniglutamicibacter</taxon>
    </lineage>
</organism>
<reference evidence="4 5" key="1">
    <citation type="submission" date="2021-03" db="EMBL/GenBank/DDBJ databases">
        <title>Sequencing the genomes of 1000 actinobacteria strains.</title>
        <authorList>
            <person name="Klenk H.-P."/>
        </authorList>
    </citation>
    <scope>NUCLEOTIDE SEQUENCE [LARGE SCALE GENOMIC DNA]</scope>
    <source>
        <strain evidence="4 5">DSM 15797</strain>
    </source>
</reference>
<dbReference type="PROSITE" id="PS51318">
    <property type="entry name" value="TAT"/>
    <property type="match status" value="1"/>
</dbReference>
<dbReference type="InterPro" id="IPR006311">
    <property type="entry name" value="TAT_signal"/>
</dbReference>
<comment type="caution">
    <text evidence="4">The sequence shown here is derived from an EMBL/GenBank/DDBJ whole genome shotgun (WGS) entry which is preliminary data.</text>
</comment>
<evidence type="ECO:0000256" key="1">
    <source>
        <dbReference type="ARBA" id="ARBA00022729"/>
    </source>
</evidence>
<dbReference type="EMBL" id="JAGIOF010000001">
    <property type="protein sequence ID" value="MBP2387501.1"/>
    <property type="molecule type" value="Genomic_DNA"/>
</dbReference>
<dbReference type="Gene3D" id="3.40.190.10">
    <property type="entry name" value="Periplasmic binding protein-like II"/>
    <property type="match status" value="2"/>
</dbReference>
<keyword evidence="1 2" id="KW-0732">Signal</keyword>
<evidence type="ECO:0000313" key="5">
    <source>
        <dbReference type="Proteomes" id="UP001296993"/>
    </source>
</evidence>
<dbReference type="SMART" id="SM00062">
    <property type="entry name" value="PBPb"/>
    <property type="match status" value="1"/>
</dbReference>
<evidence type="ECO:0000259" key="3">
    <source>
        <dbReference type="SMART" id="SM00062"/>
    </source>
</evidence>
<dbReference type="PANTHER" id="PTHR35936">
    <property type="entry name" value="MEMBRANE-BOUND LYTIC MUREIN TRANSGLYCOSYLASE F"/>
    <property type="match status" value="1"/>
</dbReference>
<accession>A0ABS4XGA7</accession>